<evidence type="ECO:0000313" key="3">
    <source>
        <dbReference type="Proteomes" id="UP000494365"/>
    </source>
</evidence>
<proteinExistence type="predicted"/>
<sequence length="136" mass="15363">MFPHSIAVHRQCHQQRDTHATHQGRRIATVGRIRDDTDTRGDVQRGPGAVDRSGDAAQRFGRDRIGRRVGPATVIFADIARRQHRIDGFNGGDRRGCRLLEARGEVTRRSFAMSAAQRWRKPLHCISSMVERKSLA</sequence>
<feature type="region of interest" description="Disordered" evidence="1">
    <location>
        <begin position="37"/>
        <end position="56"/>
    </location>
</feature>
<gene>
    <name evidence="2" type="ORF">LMG28614_03236</name>
</gene>
<protein>
    <submittedName>
        <fullName evidence="2">Uncharacterized protein</fullName>
    </submittedName>
</protein>
<accession>A0A6S7CYB0</accession>
<keyword evidence="3" id="KW-1185">Reference proteome</keyword>
<organism evidence="2 3">
    <name type="scientific">Paraburkholderia ultramafica</name>
    <dbReference type="NCBI Taxonomy" id="1544867"/>
    <lineage>
        <taxon>Bacteria</taxon>
        <taxon>Pseudomonadati</taxon>
        <taxon>Pseudomonadota</taxon>
        <taxon>Betaproteobacteria</taxon>
        <taxon>Burkholderiales</taxon>
        <taxon>Burkholderiaceae</taxon>
        <taxon>Paraburkholderia</taxon>
    </lineage>
</organism>
<dbReference type="AlphaFoldDB" id="A0A6S7CYB0"/>
<reference evidence="2 3" key="1">
    <citation type="submission" date="2020-04" db="EMBL/GenBank/DDBJ databases">
        <authorList>
            <person name="De Canck E."/>
        </authorList>
    </citation>
    <scope>NUCLEOTIDE SEQUENCE [LARGE SCALE GENOMIC DNA]</scope>
    <source>
        <strain evidence="2 3">LMG 28614</strain>
    </source>
</reference>
<dbReference type="RefSeq" id="WP_175150505.1">
    <property type="nucleotide sequence ID" value="NZ_CADIKK010000014.1"/>
</dbReference>
<dbReference type="Proteomes" id="UP000494365">
    <property type="component" value="Unassembled WGS sequence"/>
</dbReference>
<evidence type="ECO:0000313" key="2">
    <source>
        <dbReference type="EMBL" id="CAB3791154.1"/>
    </source>
</evidence>
<evidence type="ECO:0000256" key="1">
    <source>
        <dbReference type="SAM" id="MobiDB-lite"/>
    </source>
</evidence>
<name>A0A6S7CYB0_9BURK</name>
<dbReference type="EMBL" id="CADIKK010000014">
    <property type="protein sequence ID" value="CAB3791154.1"/>
    <property type="molecule type" value="Genomic_DNA"/>
</dbReference>